<evidence type="ECO:0000259" key="5">
    <source>
        <dbReference type="PROSITE" id="PS50931"/>
    </source>
</evidence>
<dbReference type="EMBL" id="JBBMFF010000158">
    <property type="protein sequence ID" value="MEQ2510454.1"/>
    <property type="molecule type" value="Genomic_DNA"/>
</dbReference>
<dbReference type="Proteomes" id="UP001491552">
    <property type="component" value="Unassembled WGS sequence"/>
</dbReference>
<dbReference type="InterPro" id="IPR036388">
    <property type="entry name" value="WH-like_DNA-bd_sf"/>
</dbReference>
<name>A0ABV1G4W2_9FIRM</name>
<dbReference type="PANTHER" id="PTHR30419">
    <property type="entry name" value="HTH-TYPE TRANSCRIPTIONAL REGULATOR YBHD"/>
    <property type="match status" value="1"/>
</dbReference>
<dbReference type="Pfam" id="PF00126">
    <property type="entry name" value="HTH_1"/>
    <property type="match status" value="1"/>
</dbReference>
<evidence type="ECO:0000256" key="1">
    <source>
        <dbReference type="ARBA" id="ARBA00009437"/>
    </source>
</evidence>
<dbReference type="InterPro" id="IPR050950">
    <property type="entry name" value="HTH-type_LysR_regulators"/>
</dbReference>
<dbReference type="SUPFAM" id="SSF46785">
    <property type="entry name" value="Winged helix' DNA-binding domain"/>
    <property type="match status" value="1"/>
</dbReference>
<dbReference type="Gene3D" id="3.40.190.290">
    <property type="match status" value="1"/>
</dbReference>
<feature type="domain" description="HTH lysR-type" evidence="5">
    <location>
        <begin position="9"/>
        <end position="60"/>
    </location>
</feature>
<evidence type="ECO:0000313" key="6">
    <source>
        <dbReference type="EMBL" id="MEQ2510454.1"/>
    </source>
</evidence>
<gene>
    <name evidence="6" type="ORF">WMO66_04190</name>
</gene>
<dbReference type="PRINTS" id="PR00039">
    <property type="entry name" value="HTHLYSR"/>
</dbReference>
<accession>A0ABV1G4W2</accession>
<dbReference type="InterPro" id="IPR000847">
    <property type="entry name" value="LysR_HTH_N"/>
</dbReference>
<dbReference type="PROSITE" id="PS50931">
    <property type="entry name" value="HTH_LYSR"/>
    <property type="match status" value="1"/>
</dbReference>
<evidence type="ECO:0000256" key="4">
    <source>
        <dbReference type="ARBA" id="ARBA00023163"/>
    </source>
</evidence>
<evidence type="ECO:0000256" key="3">
    <source>
        <dbReference type="ARBA" id="ARBA00023125"/>
    </source>
</evidence>
<keyword evidence="7" id="KW-1185">Reference proteome</keyword>
<dbReference type="Gene3D" id="1.10.10.10">
    <property type="entry name" value="Winged helix-like DNA-binding domain superfamily/Winged helix DNA-binding domain"/>
    <property type="match status" value="1"/>
</dbReference>
<dbReference type="InterPro" id="IPR036390">
    <property type="entry name" value="WH_DNA-bd_sf"/>
</dbReference>
<organism evidence="6 7">
    <name type="scientific">Faecousia intestinalis</name>
    <dbReference type="NCBI Taxonomy" id="3133167"/>
    <lineage>
        <taxon>Bacteria</taxon>
        <taxon>Bacillati</taxon>
        <taxon>Bacillota</taxon>
        <taxon>Clostridia</taxon>
        <taxon>Eubacteriales</taxon>
        <taxon>Oscillospiraceae</taxon>
        <taxon>Faecousia</taxon>
    </lineage>
</organism>
<dbReference type="RefSeq" id="WP_349135126.1">
    <property type="nucleotide sequence ID" value="NZ_JBBMFF010000158.1"/>
</dbReference>
<dbReference type="SUPFAM" id="SSF53850">
    <property type="entry name" value="Periplasmic binding protein-like II"/>
    <property type="match status" value="1"/>
</dbReference>
<evidence type="ECO:0000256" key="2">
    <source>
        <dbReference type="ARBA" id="ARBA00023015"/>
    </source>
</evidence>
<dbReference type="CDD" id="cd05466">
    <property type="entry name" value="PBP2_LTTR_substrate"/>
    <property type="match status" value="1"/>
</dbReference>
<sequence length="295" mass="32350">MDIALDYYRIFEAVARHRSFTRAAEALVNSQPNLTRAVHNLEAELGCRLFLRSSRGVELTPEGEALYAHVTAAMEQLRAGEAELQRQRELRSGMVSIACSETALHAVLLQVLSRFHRENPAIRLRVSNQSAPEAIDALRSGLAELAVVTMPPTPLSAPLEATVLASFREVAVCSTAFPLDSGRTFTLREIAALPLIALRRGTSTFDLYESLFRRHGLSYAPDIEAATSTQLLPLVKNGLGIAFVPDVLLPAPGIERLHLREGLPERAVCLIRRTDRPRSVAAAALETMLLSLQNK</sequence>
<keyword evidence="4" id="KW-0804">Transcription</keyword>
<dbReference type="InterPro" id="IPR005119">
    <property type="entry name" value="LysR_subst-bd"/>
</dbReference>
<evidence type="ECO:0000313" key="7">
    <source>
        <dbReference type="Proteomes" id="UP001491552"/>
    </source>
</evidence>
<comment type="caution">
    <text evidence="6">The sequence shown here is derived from an EMBL/GenBank/DDBJ whole genome shotgun (WGS) entry which is preliminary data.</text>
</comment>
<keyword evidence="2" id="KW-0805">Transcription regulation</keyword>
<keyword evidence="3" id="KW-0238">DNA-binding</keyword>
<reference evidence="6 7" key="1">
    <citation type="submission" date="2024-03" db="EMBL/GenBank/DDBJ databases">
        <title>Human intestinal bacterial collection.</title>
        <authorList>
            <person name="Pauvert C."/>
            <person name="Hitch T.C.A."/>
            <person name="Clavel T."/>
        </authorList>
    </citation>
    <scope>NUCLEOTIDE SEQUENCE [LARGE SCALE GENOMIC DNA]</scope>
    <source>
        <strain evidence="6 7">CLA-AA-H192</strain>
    </source>
</reference>
<dbReference type="PANTHER" id="PTHR30419:SF8">
    <property type="entry name" value="NITROGEN ASSIMILATION TRANSCRIPTIONAL ACTIVATOR-RELATED"/>
    <property type="match status" value="1"/>
</dbReference>
<dbReference type="Pfam" id="PF03466">
    <property type="entry name" value="LysR_substrate"/>
    <property type="match status" value="1"/>
</dbReference>
<proteinExistence type="inferred from homology"/>
<protein>
    <submittedName>
        <fullName evidence="6">LysR family transcriptional regulator</fullName>
    </submittedName>
</protein>
<comment type="similarity">
    <text evidence="1">Belongs to the LysR transcriptional regulatory family.</text>
</comment>